<feature type="domain" description="GST N-terminal" evidence="3">
    <location>
        <begin position="2"/>
        <end position="83"/>
    </location>
</feature>
<dbReference type="Gene3D" id="1.20.1050.10">
    <property type="match status" value="1"/>
</dbReference>
<dbReference type="Pfam" id="PF00043">
    <property type="entry name" value="GST_C"/>
    <property type="match status" value="1"/>
</dbReference>
<dbReference type="InterPro" id="IPR036249">
    <property type="entry name" value="Thioredoxin-like_sf"/>
</dbReference>
<dbReference type="Gene3D" id="3.40.30.10">
    <property type="entry name" value="Glutaredoxin"/>
    <property type="match status" value="1"/>
</dbReference>
<dbReference type="PANTHER" id="PTHR43900">
    <property type="entry name" value="GLUTATHIONE S-TRANSFERASE RHO"/>
    <property type="match status" value="1"/>
</dbReference>
<dbReference type="SUPFAM" id="SSF47616">
    <property type="entry name" value="GST C-terminal domain-like"/>
    <property type="match status" value="1"/>
</dbReference>
<accession>A0A1I1HPT1</accession>
<dbReference type="SFLD" id="SFLDS00019">
    <property type="entry name" value="Glutathione_Transferase_(cytos"/>
    <property type="match status" value="1"/>
</dbReference>
<dbReference type="OrthoDB" id="5740960at2"/>
<dbReference type="RefSeq" id="WP_090131001.1">
    <property type="nucleotide sequence ID" value="NZ_FOLY01000002.1"/>
</dbReference>
<sequence length="217" mass="25165">MSDFVLYGFDGSTYVRTVRMLFMEKGVTYDQVSVDVLKGETHTPEHLRRHPFGKVPALETGGRILYETDAIAEFLEGHFPAPALVPRQLDDRVDMRQWAAVINNYYYQAMIMELAWQRVINPLLQRPVDETVIAAALPKVRHQFSLLEQSLASRTWLVAGPVSYVDFLLAPIMAYVMMTPEGRAIMMDFPNVQRWWDSIQQRESFERTIPERFRHQG</sequence>
<evidence type="ECO:0000259" key="4">
    <source>
        <dbReference type="PROSITE" id="PS50405"/>
    </source>
</evidence>
<keyword evidence="6" id="KW-1185">Reference proteome</keyword>
<dbReference type="GO" id="GO:0043295">
    <property type="term" value="F:glutathione binding"/>
    <property type="evidence" value="ECO:0007669"/>
    <property type="project" value="TreeGrafter"/>
</dbReference>
<dbReference type="SFLD" id="SFLDG00358">
    <property type="entry name" value="Main_(cytGST)"/>
    <property type="match status" value="1"/>
</dbReference>
<reference evidence="6" key="1">
    <citation type="submission" date="2016-10" db="EMBL/GenBank/DDBJ databases">
        <authorList>
            <person name="Varghese N."/>
            <person name="Submissions S."/>
        </authorList>
    </citation>
    <scope>NUCLEOTIDE SEQUENCE [LARGE SCALE GENOMIC DNA]</scope>
    <source>
        <strain evidence="6">DSM 23439</strain>
    </source>
</reference>
<dbReference type="InterPro" id="IPR040079">
    <property type="entry name" value="Glutathione_S-Trfase"/>
</dbReference>
<dbReference type="PANTHER" id="PTHR43900:SF3">
    <property type="entry name" value="GLUTATHIONE S-TRANSFERASE RHO"/>
    <property type="match status" value="1"/>
</dbReference>
<dbReference type="Pfam" id="PF13417">
    <property type="entry name" value="GST_N_3"/>
    <property type="match status" value="1"/>
</dbReference>
<dbReference type="PROSITE" id="PS50405">
    <property type="entry name" value="GST_CTER"/>
    <property type="match status" value="1"/>
</dbReference>
<evidence type="ECO:0000256" key="1">
    <source>
        <dbReference type="ARBA" id="ARBA00012452"/>
    </source>
</evidence>
<dbReference type="InterPro" id="IPR004046">
    <property type="entry name" value="GST_C"/>
</dbReference>
<evidence type="ECO:0000313" key="6">
    <source>
        <dbReference type="Proteomes" id="UP000199046"/>
    </source>
</evidence>
<keyword evidence="2 5" id="KW-0808">Transferase</keyword>
<dbReference type="GO" id="GO:0005737">
    <property type="term" value="C:cytoplasm"/>
    <property type="evidence" value="ECO:0007669"/>
    <property type="project" value="TreeGrafter"/>
</dbReference>
<dbReference type="EC" id="2.5.1.18" evidence="1"/>
<dbReference type="GO" id="GO:0004364">
    <property type="term" value="F:glutathione transferase activity"/>
    <property type="evidence" value="ECO:0007669"/>
    <property type="project" value="UniProtKB-EC"/>
</dbReference>
<dbReference type="SUPFAM" id="SSF52833">
    <property type="entry name" value="Thioredoxin-like"/>
    <property type="match status" value="1"/>
</dbReference>
<dbReference type="InterPro" id="IPR036282">
    <property type="entry name" value="Glutathione-S-Trfase_C_sf"/>
</dbReference>
<dbReference type="Proteomes" id="UP000199046">
    <property type="component" value="Unassembled WGS sequence"/>
</dbReference>
<dbReference type="InterPro" id="IPR004045">
    <property type="entry name" value="Glutathione_S-Trfase_N"/>
</dbReference>
<evidence type="ECO:0000256" key="2">
    <source>
        <dbReference type="ARBA" id="ARBA00022679"/>
    </source>
</evidence>
<protein>
    <recommendedName>
        <fullName evidence="1">glutathione transferase</fullName>
        <ecNumber evidence="1">2.5.1.18</ecNumber>
    </recommendedName>
</protein>
<organism evidence="5 6">
    <name type="scientific">Kushneria avicenniae</name>
    <dbReference type="NCBI Taxonomy" id="402385"/>
    <lineage>
        <taxon>Bacteria</taxon>
        <taxon>Pseudomonadati</taxon>
        <taxon>Pseudomonadota</taxon>
        <taxon>Gammaproteobacteria</taxon>
        <taxon>Oceanospirillales</taxon>
        <taxon>Halomonadaceae</taxon>
        <taxon>Kushneria</taxon>
    </lineage>
</organism>
<name>A0A1I1HPT1_9GAMM</name>
<proteinExistence type="predicted"/>
<dbReference type="STRING" id="402385.SAMN05421848_0773"/>
<feature type="domain" description="GST C-terminal" evidence="4">
    <location>
        <begin position="88"/>
        <end position="217"/>
    </location>
</feature>
<evidence type="ECO:0000313" key="5">
    <source>
        <dbReference type="EMBL" id="SFC25582.1"/>
    </source>
</evidence>
<dbReference type="InterPro" id="IPR010987">
    <property type="entry name" value="Glutathione-S-Trfase_C-like"/>
</dbReference>
<dbReference type="PROSITE" id="PS50404">
    <property type="entry name" value="GST_NTER"/>
    <property type="match status" value="1"/>
</dbReference>
<evidence type="ECO:0000259" key="3">
    <source>
        <dbReference type="PROSITE" id="PS50404"/>
    </source>
</evidence>
<dbReference type="EMBL" id="FOLY01000002">
    <property type="protein sequence ID" value="SFC25582.1"/>
    <property type="molecule type" value="Genomic_DNA"/>
</dbReference>
<gene>
    <name evidence="5" type="ORF">SAMN05421848_0773</name>
</gene>
<dbReference type="AlphaFoldDB" id="A0A1I1HPT1"/>